<evidence type="ECO:0000313" key="2">
    <source>
        <dbReference type="Proteomes" id="UP000824087"/>
    </source>
</evidence>
<proteinExistence type="predicted"/>
<evidence type="ECO:0000313" key="1">
    <source>
        <dbReference type="EMBL" id="HIU22019.1"/>
    </source>
</evidence>
<reference evidence="1" key="1">
    <citation type="submission" date="2020-10" db="EMBL/GenBank/DDBJ databases">
        <authorList>
            <person name="Gilroy R."/>
        </authorList>
    </citation>
    <scope>NUCLEOTIDE SEQUENCE</scope>
    <source>
        <strain evidence="1">CHK197-8231</strain>
    </source>
</reference>
<dbReference type="EMBL" id="DVML01000005">
    <property type="protein sequence ID" value="HIU22019.1"/>
    <property type="molecule type" value="Genomic_DNA"/>
</dbReference>
<sequence length="197" mass="23941">MYRNLIFVQMLLHEVEHMEQYRKVKSDLLDFESKLLRLCYGPTLYYEMHQSEVTSFDYATITSILSYFEFEAIYYMEDPRERMAQIRSHQQILKLIRSFYKESTDIYQHEENELNFERIHGYKFIKEKFVAPTIAFLSGMTREEALKFFKVDMECKELLNESLKNSILRTYSLEERLLFGLPIRMEEYCEESKKLVF</sequence>
<organism evidence="1 2">
    <name type="scientific">Candidatus Fimihabitans intestinipullorum</name>
    <dbReference type="NCBI Taxonomy" id="2840820"/>
    <lineage>
        <taxon>Bacteria</taxon>
        <taxon>Bacillati</taxon>
        <taxon>Mycoplasmatota</taxon>
        <taxon>Mycoplasmatota incertae sedis</taxon>
        <taxon>Candidatus Fimihabitans</taxon>
    </lineage>
</organism>
<name>A0A9D1HTE1_9BACT</name>
<reference evidence="1" key="2">
    <citation type="journal article" date="2021" name="PeerJ">
        <title>Extensive microbial diversity within the chicken gut microbiome revealed by metagenomics and culture.</title>
        <authorList>
            <person name="Gilroy R."/>
            <person name="Ravi A."/>
            <person name="Getino M."/>
            <person name="Pursley I."/>
            <person name="Horton D.L."/>
            <person name="Alikhan N.F."/>
            <person name="Baker D."/>
            <person name="Gharbi K."/>
            <person name="Hall N."/>
            <person name="Watson M."/>
            <person name="Adriaenssens E.M."/>
            <person name="Foster-Nyarko E."/>
            <person name="Jarju S."/>
            <person name="Secka A."/>
            <person name="Antonio M."/>
            <person name="Oren A."/>
            <person name="Chaudhuri R.R."/>
            <person name="La Ragione R."/>
            <person name="Hildebrand F."/>
            <person name="Pallen M.J."/>
        </authorList>
    </citation>
    <scope>NUCLEOTIDE SEQUENCE</scope>
    <source>
        <strain evidence="1">CHK197-8231</strain>
    </source>
</reference>
<accession>A0A9D1HTE1</accession>
<comment type="caution">
    <text evidence="1">The sequence shown here is derived from an EMBL/GenBank/DDBJ whole genome shotgun (WGS) entry which is preliminary data.</text>
</comment>
<dbReference type="AlphaFoldDB" id="A0A9D1HTE1"/>
<gene>
    <name evidence="1" type="ORF">IAD49_00335</name>
</gene>
<dbReference type="Proteomes" id="UP000824087">
    <property type="component" value="Unassembled WGS sequence"/>
</dbReference>
<protein>
    <submittedName>
        <fullName evidence="1">Uncharacterized protein</fullName>
    </submittedName>
</protein>